<feature type="compositionally biased region" description="Basic and acidic residues" evidence="3">
    <location>
        <begin position="69"/>
        <end position="79"/>
    </location>
</feature>
<sequence length="211" mass="23693">MKVPPTCTGVKRLSGKKKRALSDPTKKYIMQEVDKLKEDKDVTCTLTRIKPRDSINRSTQIPENIKPQSEQKPEQEPHPQIEIAESSKESQVKIHSEIVFAKVIFDYFATNGEEVTIFEGETVQIMKHDDGLGWTMVYKDGCSGVVPTTYISLVNEERQDSSATLNEDKDRIGIVLYGYSKNGKDEVTVSAGEHVKVVQKDDGSGWVMDRA</sequence>
<keyword evidence="6" id="KW-1185">Reference proteome</keyword>
<reference evidence="5" key="1">
    <citation type="submission" date="2020-05" db="EMBL/GenBank/DDBJ databases">
        <title>Phylogenomic resolution of chytrid fungi.</title>
        <authorList>
            <person name="Stajich J.E."/>
            <person name="Amses K."/>
            <person name="Simmons R."/>
            <person name="Seto K."/>
            <person name="Myers J."/>
            <person name="Bonds A."/>
            <person name="Quandt C.A."/>
            <person name="Barry K."/>
            <person name="Liu P."/>
            <person name="Grigoriev I."/>
            <person name="Longcore J.E."/>
            <person name="James T.Y."/>
        </authorList>
    </citation>
    <scope>NUCLEOTIDE SEQUENCE</scope>
    <source>
        <strain evidence="5">PLAUS21</strain>
    </source>
</reference>
<feature type="region of interest" description="Disordered" evidence="3">
    <location>
        <begin position="1"/>
        <end position="22"/>
    </location>
</feature>
<name>A0AAD5UHM7_9FUNG</name>
<dbReference type="InterPro" id="IPR001452">
    <property type="entry name" value="SH3_domain"/>
</dbReference>
<keyword evidence="1 2" id="KW-0728">SH3 domain</keyword>
<accession>A0AAD5UHM7</accession>
<dbReference type="PROSITE" id="PS50002">
    <property type="entry name" value="SH3"/>
    <property type="match status" value="1"/>
</dbReference>
<feature type="compositionally biased region" description="Polar residues" evidence="3">
    <location>
        <begin position="56"/>
        <end position="68"/>
    </location>
</feature>
<comment type="caution">
    <text evidence="5">The sequence shown here is derived from an EMBL/GenBank/DDBJ whole genome shotgun (WGS) entry which is preliminary data.</text>
</comment>
<evidence type="ECO:0000256" key="2">
    <source>
        <dbReference type="PROSITE-ProRule" id="PRU00192"/>
    </source>
</evidence>
<feature type="region of interest" description="Disordered" evidence="3">
    <location>
        <begin position="48"/>
        <end position="79"/>
    </location>
</feature>
<dbReference type="PANTHER" id="PTHR15735">
    <property type="entry name" value="FCH AND DOUBLE SH3 DOMAINS PROTEIN"/>
    <property type="match status" value="1"/>
</dbReference>
<dbReference type="SMART" id="SM00326">
    <property type="entry name" value="SH3"/>
    <property type="match status" value="1"/>
</dbReference>
<dbReference type="Proteomes" id="UP001210925">
    <property type="component" value="Unassembled WGS sequence"/>
</dbReference>
<evidence type="ECO:0000256" key="3">
    <source>
        <dbReference type="SAM" id="MobiDB-lite"/>
    </source>
</evidence>
<evidence type="ECO:0000313" key="6">
    <source>
        <dbReference type="Proteomes" id="UP001210925"/>
    </source>
</evidence>
<evidence type="ECO:0000259" key="4">
    <source>
        <dbReference type="PROSITE" id="PS50002"/>
    </source>
</evidence>
<feature type="domain" description="SH3" evidence="4">
    <location>
        <begin position="96"/>
        <end position="156"/>
    </location>
</feature>
<dbReference type="Pfam" id="PF00018">
    <property type="entry name" value="SH3_1"/>
    <property type="match status" value="2"/>
</dbReference>
<dbReference type="PANTHER" id="PTHR15735:SF21">
    <property type="entry name" value="PROTEIN NERVOUS WRECK"/>
    <property type="match status" value="1"/>
</dbReference>
<evidence type="ECO:0000313" key="5">
    <source>
        <dbReference type="EMBL" id="KAJ3256060.1"/>
    </source>
</evidence>
<dbReference type="InterPro" id="IPR036028">
    <property type="entry name" value="SH3-like_dom_sf"/>
</dbReference>
<dbReference type="AlphaFoldDB" id="A0AAD5UHM7"/>
<gene>
    <name evidence="5" type="ORF">HK103_005743</name>
</gene>
<evidence type="ECO:0000256" key="1">
    <source>
        <dbReference type="ARBA" id="ARBA00022443"/>
    </source>
</evidence>
<dbReference type="EMBL" id="JADGKB010000056">
    <property type="protein sequence ID" value="KAJ3256060.1"/>
    <property type="molecule type" value="Genomic_DNA"/>
</dbReference>
<organism evidence="5 6">
    <name type="scientific">Boothiomyces macroporosus</name>
    <dbReference type="NCBI Taxonomy" id="261099"/>
    <lineage>
        <taxon>Eukaryota</taxon>
        <taxon>Fungi</taxon>
        <taxon>Fungi incertae sedis</taxon>
        <taxon>Chytridiomycota</taxon>
        <taxon>Chytridiomycota incertae sedis</taxon>
        <taxon>Chytridiomycetes</taxon>
        <taxon>Rhizophydiales</taxon>
        <taxon>Terramycetaceae</taxon>
        <taxon>Boothiomyces</taxon>
    </lineage>
</organism>
<dbReference type="SUPFAM" id="SSF50044">
    <property type="entry name" value="SH3-domain"/>
    <property type="match status" value="2"/>
</dbReference>
<dbReference type="Gene3D" id="2.30.30.40">
    <property type="entry name" value="SH3 Domains"/>
    <property type="match status" value="2"/>
</dbReference>
<proteinExistence type="predicted"/>
<protein>
    <recommendedName>
        <fullName evidence="4">SH3 domain-containing protein</fullName>
    </recommendedName>
</protein>